<reference evidence="1" key="1">
    <citation type="submission" date="2014-03" db="EMBL/GenBank/DDBJ databases">
        <authorList>
            <person name="Genoscope - CEA"/>
        </authorList>
    </citation>
    <scope>NUCLEOTIDE SEQUENCE [LARGE SCALE GENOMIC DNA]</scope>
    <source>
        <strain evidence="1">CF27</strain>
    </source>
</reference>
<dbReference type="AlphaFoldDB" id="A0A060UTE9"/>
<name>A0A060UTE9_9PROT</name>
<evidence type="ECO:0000313" key="1">
    <source>
        <dbReference type="EMBL" id="CDQ09849.1"/>
    </source>
</evidence>
<proteinExistence type="predicted"/>
<reference evidence="1" key="2">
    <citation type="submission" date="2014-07" db="EMBL/GenBank/DDBJ databases">
        <title>Initial genome analysis of the psychrotolerant acidophile Acidithiobacillus ferrivorans CF27: insights into iron and sulfur oxidation pathways and into biofilm formation.</title>
        <authorList>
            <person name="Talla E."/>
            <person name="Hedrich S."/>
            <person name="Mangenot S."/>
            <person name="Ji B."/>
            <person name="Johnson D.B."/>
            <person name="Barbe V."/>
            <person name="Bonnefoy V."/>
        </authorList>
    </citation>
    <scope>NUCLEOTIDE SEQUENCE [LARGE SCALE GENOMIC DNA]</scope>
    <source>
        <strain evidence="1">CF27</strain>
    </source>
</reference>
<protein>
    <submittedName>
        <fullName evidence="1">Uncharacterized protein</fullName>
    </submittedName>
</protein>
<sequence length="22" mass="2534">MSKLLTIKFLVNMIHALGNIYN</sequence>
<gene>
    <name evidence="1" type="ORF">AFERRI_330004</name>
</gene>
<organism evidence="1">
    <name type="scientific">Acidithiobacillus ferrivorans</name>
    <dbReference type="NCBI Taxonomy" id="160808"/>
    <lineage>
        <taxon>Bacteria</taxon>
        <taxon>Pseudomonadati</taxon>
        <taxon>Pseudomonadota</taxon>
        <taxon>Acidithiobacillia</taxon>
        <taxon>Acidithiobacillales</taxon>
        <taxon>Acidithiobacillaceae</taxon>
        <taxon>Acidithiobacillus</taxon>
    </lineage>
</organism>
<accession>A0A060UTE9</accession>
<dbReference type="EMBL" id="CCCS020000027">
    <property type="protein sequence ID" value="CDQ09849.1"/>
    <property type="molecule type" value="Genomic_DNA"/>
</dbReference>
<comment type="caution">
    <text evidence="1">The sequence shown here is derived from an EMBL/GenBank/DDBJ whole genome shotgun (WGS) entry which is preliminary data.</text>
</comment>